<dbReference type="Gene3D" id="4.10.830.10">
    <property type="entry name" value="30s Ribosomal Protein S14, Chain N"/>
    <property type="match status" value="1"/>
</dbReference>
<keyword evidence="4 6" id="KW-0689">Ribosomal protein</keyword>
<dbReference type="PROSITE" id="PS00527">
    <property type="entry name" value="RIBOSOMAL_S14"/>
    <property type="match status" value="1"/>
</dbReference>
<evidence type="ECO:0000256" key="3">
    <source>
        <dbReference type="ARBA" id="ARBA00022833"/>
    </source>
</evidence>
<dbReference type="Pfam" id="PF00253">
    <property type="entry name" value="Ribosomal_S14"/>
    <property type="match status" value="1"/>
</dbReference>
<dbReference type="InterPro" id="IPR001209">
    <property type="entry name" value="Ribosomal_uS14"/>
</dbReference>
<organism evidence="6 7">
    <name type="scientific">Nematocida displodere</name>
    <dbReference type="NCBI Taxonomy" id="1805483"/>
    <lineage>
        <taxon>Eukaryota</taxon>
        <taxon>Fungi</taxon>
        <taxon>Fungi incertae sedis</taxon>
        <taxon>Microsporidia</taxon>
        <taxon>Nematocida</taxon>
    </lineage>
</organism>
<keyword evidence="5" id="KW-0687">Ribonucleoprotein</keyword>
<dbReference type="AlphaFoldDB" id="A0A177EGT7"/>
<evidence type="ECO:0000256" key="4">
    <source>
        <dbReference type="ARBA" id="ARBA00022980"/>
    </source>
</evidence>
<gene>
    <name evidence="6" type="ORF">NEDG_01597</name>
</gene>
<dbReference type="EMBL" id="LTDL01000021">
    <property type="protein sequence ID" value="OAG31184.1"/>
    <property type="molecule type" value="Genomic_DNA"/>
</dbReference>
<keyword evidence="3" id="KW-0862">Zinc</keyword>
<dbReference type="OrthoDB" id="10252683at2759"/>
<evidence type="ECO:0000313" key="6">
    <source>
        <dbReference type="EMBL" id="OAG31184.1"/>
    </source>
</evidence>
<dbReference type="GO" id="GO:0002181">
    <property type="term" value="P:cytoplasmic translation"/>
    <property type="evidence" value="ECO:0007669"/>
    <property type="project" value="TreeGrafter"/>
</dbReference>
<proteinExistence type="inferred from homology"/>
<dbReference type="PANTHER" id="PTHR12010:SF2">
    <property type="entry name" value="40S RIBOSOMAL PROTEIN S29"/>
    <property type="match status" value="1"/>
</dbReference>
<keyword evidence="7" id="KW-1185">Reference proteome</keyword>
<dbReference type="InterPro" id="IPR039744">
    <property type="entry name" value="RIbosomal_uS14_euk_arc"/>
</dbReference>
<evidence type="ECO:0000256" key="5">
    <source>
        <dbReference type="ARBA" id="ARBA00023274"/>
    </source>
</evidence>
<protein>
    <submittedName>
        <fullName evidence="6">Small subunit ribosomal protein S29e</fullName>
    </submittedName>
</protein>
<evidence type="ECO:0000313" key="7">
    <source>
        <dbReference type="Proteomes" id="UP000185944"/>
    </source>
</evidence>
<dbReference type="VEuPathDB" id="MicrosporidiaDB:NEDG_01597"/>
<dbReference type="GeneID" id="93647947"/>
<evidence type="ECO:0000256" key="2">
    <source>
        <dbReference type="ARBA" id="ARBA00009083"/>
    </source>
</evidence>
<comment type="caution">
    <text evidence="6">The sequence shown here is derived from an EMBL/GenBank/DDBJ whole genome shotgun (WGS) entry which is preliminary data.</text>
</comment>
<dbReference type="GO" id="GO:0003735">
    <property type="term" value="F:structural constituent of ribosome"/>
    <property type="evidence" value="ECO:0007669"/>
    <property type="project" value="InterPro"/>
</dbReference>
<sequence>MDNRVIEDIQTLRVAVKSEEPRGRGSRNCRSCMNHRGLIRTFNLMMCRRCFREYAGDIGFQKVD</sequence>
<dbReference type="PANTHER" id="PTHR12010">
    <property type="entry name" value="40S RIBOSOMAL PROTEIN S29"/>
    <property type="match status" value="1"/>
</dbReference>
<dbReference type="GO" id="GO:0008270">
    <property type="term" value="F:zinc ion binding"/>
    <property type="evidence" value="ECO:0007669"/>
    <property type="project" value="InterPro"/>
</dbReference>
<dbReference type="GO" id="GO:0022627">
    <property type="term" value="C:cytosolic small ribosomal subunit"/>
    <property type="evidence" value="ECO:0007669"/>
    <property type="project" value="TreeGrafter"/>
</dbReference>
<comment type="cofactor">
    <cofactor evidence="1">
        <name>Zn(2+)</name>
        <dbReference type="ChEBI" id="CHEBI:29105"/>
    </cofactor>
</comment>
<dbReference type="RefSeq" id="XP_067544905.1">
    <property type="nucleotide sequence ID" value="XM_067689015.1"/>
</dbReference>
<accession>A0A177EGT7</accession>
<dbReference type="InterPro" id="IPR043140">
    <property type="entry name" value="Ribosomal_uS14_sf"/>
</dbReference>
<reference evidence="6 7" key="1">
    <citation type="submission" date="2016-02" db="EMBL/GenBank/DDBJ databases">
        <title>Discovery of a natural microsporidian pathogen with a broad tissue tropism in Caenorhabditis elegans.</title>
        <authorList>
            <person name="Luallen R.J."/>
            <person name="Reinke A.W."/>
            <person name="Tong L."/>
            <person name="Botts M.R."/>
            <person name="Felix M.-A."/>
            <person name="Troemel E.R."/>
        </authorList>
    </citation>
    <scope>NUCLEOTIDE SEQUENCE [LARGE SCALE GENOMIC DNA]</scope>
    <source>
        <strain evidence="6 7">JUm2807</strain>
    </source>
</reference>
<dbReference type="Proteomes" id="UP000185944">
    <property type="component" value="Unassembled WGS sequence"/>
</dbReference>
<dbReference type="FunFam" id="4.10.830.10:FF:000002">
    <property type="entry name" value="40S ribosomal protein S29"/>
    <property type="match status" value="1"/>
</dbReference>
<dbReference type="STRING" id="1805483.A0A177EGT7"/>
<evidence type="ECO:0000256" key="1">
    <source>
        <dbReference type="ARBA" id="ARBA00001947"/>
    </source>
</evidence>
<dbReference type="InterPro" id="IPR018271">
    <property type="entry name" value="Ribosomal_uS14_CS"/>
</dbReference>
<comment type="similarity">
    <text evidence="2">Belongs to the universal ribosomal protein uS14 family.</text>
</comment>
<name>A0A177EGT7_9MICR</name>
<dbReference type="NCBIfam" id="NF004424">
    <property type="entry name" value="PRK05766.1"/>
    <property type="match status" value="1"/>
</dbReference>